<proteinExistence type="predicted"/>
<dbReference type="Proteomes" id="UP000762676">
    <property type="component" value="Unassembled WGS sequence"/>
</dbReference>
<protein>
    <submittedName>
        <fullName evidence="1">Uncharacterized protein</fullName>
    </submittedName>
</protein>
<organism evidence="1 2">
    <name type="scientific">Elysia marginata</name>
    <dbReference type="NCBI Taxonomy" id="1093978"/>
    <lineage>
        <taxon>Eukaryota</taxon>
        <taxon>Metazoa</taxon>
        <taxon>Spiralia</taxon>
        <taxon>Lophotrochozoa</taxon>
        <taxon>Mollusca</taxon>
        <taxon>Gastropoda</taxon>
        <taxon>Heterobranchia</taxon>
        <taxon>Euthyneura</taxon>
        <taxon>Panpulmonata</taxon>
        <taxon>Sacoglossa</taxon>
        <taxon>Placobranchoidea</taxon>
        <taxon>Plakobranchidae</taxon>
        <taxon>Elysia</taxon>
    </lineage>
</organism>
<reference evidence="1 2" key="1">
    <citation type="journal article" date="2021" name="Elife">
        <title>Chloroplast acquisition without the gene transfer in kleptoplastic sea slugs, Plakobranchus ocellatus.</title>
        <authorList>
            <person name="Maeda T."/>
            <person name="Takahashi S."/>
            <person name="Yoshida T."/>
            <person name="Shimamura S."/>
            <person name="Takaki Y."/>
            <person name="Nagai Y."/>
            <person name="Toyoda A."/>
            <person name="Suzuki Y."/>
            <person name="Arimoto A."/>
            <person name="Ishii H."/>
            <person name="Satoh N."/>
            <person name="Nishiyama T."/>
            <person name="Hasebe M."/>
            <person name="Maruyama T."/>
            <person name="Minagawa J."/>
            <person name="Obokata J."/>
            <person name="Shigenobu S."/>
        </authorList>
    </citation>
    <scope>NUCLEOTIDE SEQUENCE [LARGE SCALE GENOMIC DNA]</scope>
</reference>
<accession>A0AAV4JK37</accession>
<comment type="caution">
    <text evidence="1">The sequence shown here is derived from an EMBL/GenBank/DDBJ whole genome shotgun (WGS) entry which is preliminary data.</text>
</comment>
<dbReference type="EMBL" id="BMAT01013933">
    <property type="protein sequence ID" value="GFS23207.1"/>
    <property type="molecule type" value="Genomic_DNA"/>
</dbReference>
<evidence type="ECO:0000313" key="1">
    <source>
        <dbReference type="EMBL" id="GFS23207.1"/>
    </source>
</evidence>
<sequence>RPYKQLTERELQIEPNSLFTPPTSIFRKPLEAEFDDELSASVGRNQYKDQNDHTLMRRVAGPVCAALEKTPPQ</sequence>
<keyword evidence="2" id="KW-1185">Reference proteome</keyword>
<feature type="non-terminal residue" evidence="1">
    <location>
        <position position="1"/>
    </location>
</feature>
<evidence type="ECO:0000313" key="2">
    <source>
        <dbReference type="Proteomes" id="UP000762676"/>
    </source>
</evidence>
<gene>
    <name evidence="1" type="ORF">ElyMa_006971000</name>
</gene>
<dbReference type="AlphaFoldDB" id="A0AAV4JK37"/>
<name>A0AAV4JK37_9GAST</name>